<dbReference type="Gene3D" id="1.20.144.10">
    <property type="entry name" value="Phosphatidic acid phosphatase type 2/haloperoxidase"/>
    <property type="match status" value="1"/>
</dbReference>
<keyword evidence="1" id="KW-1133">Transmembrane helix</keyword>
<dbReference type="Proteomes" id="UP000601522">
    <property type="component" value="Unassembled WGS sequence"/>
</dbReference>
<dbReference type="SUPFAM" id="SSF48317">
    <property type="entry name" value="Acid phosphatase/Vanadium-dependent haloperoxidase"/>
    <property type="match status" value="1"/>
</dbReference>
<feature type="transmembrane region" description="Helical" evidence="1">
    <location>
        <begin position="156"/>
        <end position="176"/>
    </location>
</feature>
<keyword evidence="1" id="KW-0472">Membrane</keyword>
<dbReference type="PANTHER" id="PTHR14969:SF13">
    <property type="entry name" value="AT30094P"/>
    <property type="match status" value="1"/>
</dbReference>
<organism evidence="3 4">
    <name type="scientific">Wansuia hejianensis</name>
    <dbReference type="NCBI Taxonomy" id="2763667"/>
    <lineage>
        <taxon>Bacteria</taxon>
        <taxon>Bacillati</taxon>
        <taxon>Bacillota</taxon>
        <taxon>Clostridia</taxon>
        <taxon>Lachnospirales</taxon>
        <taxon>Lachnospiraceae</taxon>
        <taxon>Wansuia</taxon>
    </lineage>
</organism>
<name>A0A926F014_9FIRM</name>
<feature type="transmembrane region" description="Helical" evidence="1">
    <location>
        <begin position="7"/>
        <end position="24"/>
    </location>
</feature>
<dbReference type="SMART" id="SM00014">
    <property type="entry name" value="acidPPc"/>
    <property type="match status" value="1"/>
</dbReference>
<dbReference type="RefSeq" id="WP_249324407.1">
    <property type="nucleotide sequence ID" value="NZ_JACRTK010000004.1"/>
</dbReference>
<sequence length="201" mass="23363">MKRNRSIILLSILAIIFFIIGFVVRDSAEGILFDKYILEQIHNNRNPMVFKIMKLISFIGSEKFLFPVVGMLIIYMLIKKKYYISKILLINSLGSSILNNLFKQIFSRTRPLEFMQVKQGGLSYPSGHSMVTMSLYLSIAYILSKDIEDLNKKRKIYICSIIYIFLMGISRLYLGVHWPTDIIGGYIMGYILYYLSIKILK</sequence>
<evidence type="ECO:0000259" key="2">
    <source>
        <dbReference type="SMART" id="SM00014"/>
    </source>
</evidence>
<protein>
    <submittedName>
        <fullName evidence="3">Phosphatase PAP2 family protein</fullName>
    </submittedName>
</protein>
<feature type="transmembrane region" description="Helical" evidence="1">
    <location>
        <begin position="87"/>
        <end position="106"/>
    </location>
</feature>
<accession>A0A926F014</accession>
<feature type="transmembrane region" description="Helical" evidence="1">
    <location>
        <begin position="126"/>
        <end position="144"/>
    </location>
</feature>
<dbReference type="InterPro" id="IPR036938">
    <property type="entry name" value="PAP2/HPO_sf"/>
</dbReference>
<reference evidence="3 4" key="1">
    <citation type="submission" date="2020-08" db="EMBL/GenBank/DDBJ databases">
        <title>Genome public.</title>
        <authorList>
            <person name="Liu C."/>
            <person name="Sun Q."/>
        </authorList>
    </citation>
    <scope>NUCLEOTIDE SEQUENCE [LARGE SCALE GENOMIC DNA]</scope>
    <source>
        <strain evidence="3 4">NSJ-26</strain>
    </source>
</reference>
<evidence type="ECO:0000256" key="1">
    <source>
        <dbReference type="SAM" id="Phobius"/>
    </source>
</evidence>
<evidence type="ECO:0000313" key="3">
    <source>
        <dbReference type="EMBL" id="MBC8591545.1"/>
    </source>
</evidence>
<evidence type="ECO:0000313" key="4">
    <source>
        <dbReference type="Proteomes" id="UP000601522"/>
    </source>
</evidence>
<dbReference type="Pfam" id="PF01569">
    <property type="entry name" value="PAP2"/>
    <property type="match status" value="1"/>
</dbReference>
<comment type="caution">
    <text evidence="3">The sequence shown here is derived from an EMBL/GenBank/DDBJ whole genome shotgun (WGS) entry which is preliminary data.</text>
</comment>
<dbReference type="CDD" id="cd03392">
    <property type="entry name" value="PAP2_like_2"/>
    <property type="match status" value="1"/>
</dbReference>
<dbReference type="PANTHER" id="PTHR14969">
    <property type="entry name" value="SPHINGOSINE-1-PHOSPHATE PHOSPHOHYDROLASE"/>
    <property type="match status" value="1"/>
</dbReference>
<feature type="transmembrane region" description="Helical" evidence="1">
    <location>
        <begin position="55"/>
        <end position="78"/>
    </location>
</feature>
<dbReference type="AlphaFoldDB" id="A0A926F014"/>
<keyword evidence="4" id="KW-1185">Reference proteome</keyword>
<gene>
    <name evidence="3" type="ORF">H8689_10525</name>
</gene>
<feature type="transmembrane region" description="Helical" evidence="1">
    <location>
        <begin position="182"/>
        <end position="200"/>
    </location>
</feature>
<keyword evidence="1" id="KW-0812">Transmembrane</keyword>
<dbReference type="InterPro" id="IPR000326">
    <property type="entry name" value="PAP2/HPO"/>
</dbReference>
<feature type="domain" description="Phosphatidic acid phosphatase type 2/haloperoxidase" evidence="2">
    <location>
        <begin position="85"/>
        <end position="197"/>
    </location>
</feature>
<dbReference type="EMBL" id="JACRTK010000004">
    <property type="protein sequence ID" value="MBC8591545.1"/>
    <property type="molecule type" value="Genomic_DNA"/>
</dbReference>
<proteinExistence type="predicted"/>